<reference evidence="1" key="2">
    <citation type="submission" date="2023-01" db="EMBL/GenBank/DDBJ databases">
        <authorList>
            <person name="Petersen C."/>
        </authorList>
    </citation>
    <scope>NUCLEOTIDE SEQUENCE</scope>
    <source>
        <strain evidence="1">IBT 15450</strain>
    </source>
</reference>
<organism evidence="1 2">
    <name type="scientific">Penicillium canescens</name>
    <dbReference type="NCBI Taxonomy" id="5083"/>
    <lineage>
        <taxon>Eukaryota</taxon>
        <taxon>Fungi</taxon>
        <taxon>Dikarya</taxon>
        <taxon>Ascomycota</taxon>
        <taxon>Pezizomycotina</taxon>
        <taxon>Eurotiomycetes</taxon>
        <taxon>Eurotiomycetidae</taxon>
        <taxon>Eurotiales</taxon>
        <taxon>Aspergillaceae</taxon>
        <taxon>Penicillium</taxon>
    </lineage>
</organism>
<name>A0AAD6I5Q9_PENCN</name>
<accession>A0AAD6I5Q9</accession>
<dbReference type="Proteomes" id="UP001219568">
    <property type="component" value="Unassembled WGS sequence"/>
</dbReference>
<evidence type="ECO:0000313" key="1">
    <source>
        <dbReference type="EMBL" id="KAJ6034249.1"/>
    </source>
</evidence>
<keyword evidence="2" id="KW-1185">Reference proteome</keyword>
<proteinExistence type="predicted"/>
<dbReference type="AlphaFoldDB" id="A0AAD6I5Q9"/>
<protein>
    <submittedName>
        <fullName evidence="1">Uncharacterized protein</fullName>
    </submittedName>
</protein>
<comment type="caution">
    <text evidence="1">The sequence shown here is derived from an EMBL/GenBank/DDBJ whole genome shotgun (WGS) entry which is preliminary data.</text>
</comment>
<dbReference type="EMBL" id="JAQJZL010000010">
    <property type="protein sequence ID" value="KAJ6034249.1"/>
    <property type="molecule type" value="Genomic_DNA"/>
</dbReference>
<gene>
    <name evidence="1" type="ORF">N7460_008424</name>
</gene>
<reference evidence="1" key="1">
    <citation type="journal article" date="2023" name="IMA Fungus">
        <title>Comparative genomic study of the Penicillium genus elucidates a diverse pangenome and 15 lateral gene transfer events.</title>
        <authorList>
            <person name="Petersen C."/>
            <person name="Sorensen T."/>
            <person name="Nielsen M.R."/>
            <person name="Sondergaard T.E."/>
            <person name="Sorensen J.L."/>
            <person name="Fitzpatrick D.A."/>
            <person name="Frisvad J.C."/>
            <person name="Nielsen K.L."/>
        </authorList>
    </citation>
    <scope>NUCLEOTIDE SEQUENCE</scope>
    <source>
        <strain evidence="1">IBT 15450</strain>
    </source>
</reference>
<evidence type="ECO:0000313" key="2">
    <source>
        <dbReference type="Proteomes" id="UP001219568"/>
    </source>
</evidence>
<sequence length="106" mass="11507">MIAPVPLENDLPLGRVAGNCARASPSQDRIEVCEDFYLVLRGTCSFRAISSTAGKVTEVVQDIRFAEARHITLIGLDRGLRERSCLCVGAEVDRTVTRSKGCEVAV</sequence>